<name>A0ABV4HSR0_9GAMM</name>
<reference evidence="1 2" key="1">
    <citation type="submission" date="2024-07" db="EMBL/GenBank/DDBJ databases">
        <title>Luteimonas salilacus sp. nov., isolated from the shore soil of Salt Lake in Tibet of China.</title>
        <authorList>
            <person name="Zhang X."/>
            <person name="Li A."/>
        </authorList>
    </citation>
    <scope>NUCLEOTIDE SEQUENCE [LARGE SCALE GENOMIC DNA]</scope>
    <source>
        <strain evidence="1 2">B3-2-R+30</strain>
    </source>
</reference>
<evidence type="ECO:0000313" key="2">
    <source>
        <dbReference type="Proteomes" id="UP001566331"/>
    </source>
</evidence>
<comment type="caution">
    <text evidence="1">The sequence shown here is derived from an EMBL/GenBank/DDBJ whole genome shotgun (WGS) entry which is preliminary data.</text>
</comment>
<proteinExistence type="predicted"/>
<evidence type="ECO:0000313" key="1">
    <source>
        <dbReference type="EMBL" id="MEZ0475801.1"/>
    </source>
</evidence>
<protein>
    <submittedName>
        <fullName evidence="1">Uncharacterized protein</fullName>
    </submittedName>
</protein>
<dbReference type="Proteomes" id="UP001566331">
    <property type="component" value="Unassembled WGS sequence"/>
</dbReference>
<organism evidence="1 2">
    <name type="scientific">Luteimonas salinilitoris</name>
    <dbReference type="NCBI Taxonomy" id="3237697"/>
    <lineage>
        <taxon>Bacteria</taxon>
        <taxon>Pseudomonadati</taxon>
        <taxon>Pseudomonadota</taxon>
        <taxon>Gammaproteobacteria</taxon>
        <taxon>Lysobacterales</taxon>
        <taxon>Lysobacteraceae</taxon>
        <taxon>Luteimonas</taxon>
    </lineage>
</organism>
<sequence length="345" mass="37135">MDDKKRKEAAASLLKDMEAIAARMRELIVAMPPHDLLGYIYAQHMMKSIADQSATQEQHEAAGPDDLINENQFLLEYVHAVLASDAAPADVTFDEAKCVELFELGRKLREQAMFFAMVSSADTKDGVFGPDTADIEFRAKSTWVMLRGNRYQVLEGEFYSYVLAPHNDVLKEVYGVGAADIAEGFQAMADATRSGHANAMMEMMTQFEAAQAFATAQNKPLDDVMEAWVAANAEQSKAAGRAMDDMFRGGIANVSRHTKLPPTLLELVSGSRQSSASCASASVRVPLSTTYSSSGGAAARSMISSSSAGRGELMQTHRAPFLTESPAIDCKTAARCHGGAAGSQK</sequence>
<keyword evidence="2" id="KW-1185">Reference proteome</keyword>
<gene>
    <name evidence="1" type="ORF">AB6713_14440</name>
</gene>
<dbReference type="RefSeq" id="WP_370565348.1">
    <property type="nucleotide sequence ID" value="NZ_JBFWIB010000015.1"/>
</dbReference>
<dbReference type="EMBL" id="JBFWIC010000022">
    <property type="protein sequence ID" value="MEZ0475801.1"/>
    <property type="molecule type" value="Genomic_DNA"/>
</dbReference>
<accession>A0ABV4HSR0</accession>